<keyword evidence="4" id="KW-1185">Reference proteome</keyword>
<dbReference type="RefSeq" id="WP_203739983.1">
    <property type="nucleotide sequence ID" value="NZ_BAAAUC010000007.1"/>
</dbReference>
<keyword evidence="1" id="KW-0560">Oxidoreductase</keyword>
<dbReference type="GO" id="GO:0016705">
    <property type="term" value="F:oxidoreductase activity, acting on paired donors, with incorporation or reduction of molecular oxygen"/>
    <property type="evidence" value="ECO:0007669"/>
    <property type="project" value="InterPro"/>
</dbReference>
<dbReference type="Gene3D" id="3.20.20.30">
    <property type="entry name" value="Luciferase-like domain"/>
    <property type="match status" value="1"/>
</dbReference>
<dbReference type="EMBL" id="BOMH01000017">
    <property type="protein sequence ID" value="GID64482.1"/>
    <property type="molecule type" value="Genomic_DNA"/>
</dbReference>
<proteinExistence type="predicted"/>
<comment type="caution">
    <text evidence="3">The sequence shown here is derived from an EMBL/GenBank/DDBJ whole genome shotgun (WGS) entry which is preliminary data.</text>
</comment>
<name>A0A919IFK2_9ACTN</name>
<dbReference type="CDD" id="cd01097">
    <property type="entry name" value="Tetrahydromethanopterin_reductase"/>
    <property type="match status" value="1"/>
</dbReference>
<reference evidence="3" key="1">
    <citation type="submission" date="2021-01" db="EMBL/GenBank/DDBJ databases">
        <title>Whole genome shotgun sequence of Actinoplanes cyaneus NBRC 14990.</title>
        <authorList>
            <person name="Komaki H."/>
            <person name="Tamura T."/>
        </authorList>
    </citation>
    <scope>NUCLEOTIDE SEQUENCE</scope>
    <source>
        <strain evidence="3">NBRC 14990</strain>
    </source>
</reference>
<dbReference type="InterPro" id="IPR036661">
    <property type="entry name" value="Luciferase-like_sf"/>
</dbReference>
<dbReference type="Proteomes" id="UP000619479">
    <property type="component" value="Unassembled WGS sequence"/>
</dbReference>
<sequence>MTTLGAIYVPHNPPERLPAVARAADEAGLAELWLWEDCFLSSGIAAASAALAVTGRLRVGIGILPVPFRNVALCAMEIATLGRLFGDRAITGIGHGVQDWMAQVGARPASPLTLLREYATALRALLHGETVSADGRYVRLDKVTLDWPPAPAPPLLIGATGPKTLALAGQVADGTILTGATTPAGVAEAKRLIAADGPHEIVVFMAAAFGPGARERLRIHREHAGPDEPGVAGDAAEIAAAVRAYAEAGATKVILQPMYGEPDPEGYVRFAAEQVQPLIA</sequence>
<dbReference type="InterPro" id="IPR050564">
    <property type="entry name" value="F420-G6PD/mer"/>
</dbReference>
<feature type="domain" description="Luciferase-like" evidence="2">
    <location>
        <begin position="12"/>
        <end position="195"/>
    </location>
</feature>
<dbReference type="SUPFAM" id="SSF51679">
    <property type="entry name" value="Bacterial luciferase-like"/>
    <property type="match status" value="1"/>
</dbReference>
<dbReference type="AlphaFoldDB" id="A0A919IFK2"/>
<evidence type="ECO:0000256" key="1">
    <source>
        <dbReference type="ARBA" id="ARBA00023002"/>
    </source>
</evidence>
<dbReference type="PANTHER" id="PTHR43244">
    <property type="match status" value="1"/>
</dbReference>
<gene>
    <name evidence="3" type="ORF">Acy02nite_23630</name>
</gene>
<organism evidence="3 4">
    <name type="scientific">Actinoplanes cyaneus</name>
    <dbReference type="NCBI Taxonomy" id="52696"/>
    <lineage>
        <taxon>Bacteria</taxon>
        <taxon>Bacillati</taxon>
        <taxon>Actinomycetota</taxon>
        <taxon>Actinomycetes</taxon>
        <taxon>Micromonosporales</taxon>
        <taxon>Micromonosporaceae</taxon>
        <taxon>Actinoplanes</taxon>
    </lineage>
</organism>
<dbReference type="Pfam" id="PF00296">
    <property type="entry name" value="Bac_luciferase"/>
    <property type="match status" value="1"/>
</dbReference>
<evidence type="ECO:0000259" key="2">
    <source>
        <dbReference type="Pfam" id="PF00296"/>
    </source>
</evidence>
<dbReference type="InterPro" id="IPR011251">
    <property type="entry name" value="Luciferase-like_dom"/>
</dbReference>
<dbReference type="PANTHER" id="PTHR43244:SF1">
    <property type="entry name" value="5,10-METHYLENETETRAHYDROMETHANOPTERIN REDUCTASE"/>
    <property type="match status" value="1"/>
</dbReference>
<evidence type="ECO:0000313" key="3">
    <source>
        <dbReference type="EMBL" id="GID64482.1"/>
    </source>
</evidence>
<evidence type="ECO:0000313" key="4">
    <source>
        <dbReference type="Proteomes" id="UP000619479"/>
    </source>
</evidence>
<protein>
    <submittedName>
        <fullName evidence="3">Oxidoreductase</fullName>
    </submittedName>
</protein>
<accession>A0A919IFK2</accession>